<organism evidence="7 8">
    <name type="scientific">Rhodamnia argentea</name>
    <dbReference type="NCBI Taxonomy" id="178133"/>
    <lineage>
        <taxon>Eukaryota</taxon>
        <taxon>Viridiplantae</taxon>
        <taxon>Streptophyta</taxon>
        <taxon>Embryophyta</taxon>
        <taxon>Tracheophyta</taxon>
        <taxon>Spermatophyta</taxon>
        <taxon>Magnoliopsida</taxon>
        <taxon>eudicotyledons</taxon>
        <taxon>Gunneridae</taxon>
        <taxon>Pentapetalae</taxon>
        <taxon>rosids</taxon>
        <taxon>malvids</taxon>
        <taxon>Myrtales</taxon>
        <taxon>Myrtaceae</taxon>
        <taxon>Myrtoideae</taxon>
        <taxon>Myrteae</taxon>
        <taxon>Australasian group</taxon>
        <taxon>Rhodamnia</taxon>
    </lineage>
</organism>
<reference evidence="7" key="1">
    <citation type="submission" date="2025-05" db="UniProtKB">
        <authorList>
            <consortium name="RefSeq"/>
        </authorList>
    </citation>
    <scope>NUCLEOTIDE SEQUENCE [LARGE SCALE GENOMIC DNA]</scope>
</reference>
<evidence type="ECO:0000256" key="5">
    <source>
        <dbReference type="ARBA" id="ARBA00023242"/>
    </source>
</evidence>
<feature type="domain" description="TF-B3" evidence="6">
    <location>
        <begin position="522"/>
        <end position="619"/>
    </location>
</feature>
<evidence type="ECO:0000256" key="4">
    <source>
        <dbReference type="ARBA" id="ARBA00023163"/>
    </source>
</evidence>
<feature type="domain" description="TF-B3" evidence="6">
    <location>
        <begin position="293"/>
        <end position="369"/>
    </location>
</feature>
<dbReference type="CDD" id="cd10017">
    <property type="entry name" value="B3_DNA"/>
    <property type="match status" value="4"/>
</dbReference>
<keyword evidence="4" id="KW-0804">Transcription</keyword>
<feature type="domain" description="TF-B3" evidence="6">
    <location>
        <begin position="8"/>
        <end position="101"/>
    </location>
</feature>
<evidence type="ECO:0000313" key="8">
    <source>
        <dbReference type="RefSeq" id="XP_048130758.1"/>
    </source>
</evidence>
<reference evidence="8" key="2">
    <citation type="submission" date="2025-08" db="UniProtKB">
        <authorList>
            <consortium name="RefSeq"/>
        </authorList>
    </citation>
    <scope>IDENTIFICATION</scope>
    <source>
        <tissue evidence="8">Leaf</tissue>
    </source>
</reference>
<dbReference type="SUPFAM" id="SSF101936">
    <property type="entry name" value="DNA-binding pseudobarrel domain"/>
    <property type="match status" value="4"/>
</dbReference>
<keyword evidence="2" id="KW-0805">Transcription regulation</keyword>
<sequence>MEDAGKPPSFFKFFLAEHSSERMKIPPAVVDYIKDQRPRAISLTGPGGDSWMVDLIKEEGTLYFGGGWPKFVKDHSVQTGDFLIFQYDGEAGFKVQVFDPTMSPREASFHAQNSHRVSSKAIRSNGASLIKPGKKKPAAYISECYKRDIDGACGSSGTDRVSFQITLKAHHIKQALFPIPKWFCNHHIGEREDRVNIMLCDGGGKKWPVSMIRRKDIINRGYWCLSKGLRTFVRDNRVEEGDTCTFELIESFLFCNKFLDFQVRNGGDMQGMQKLGRGDLLDPFPFHPFLPAIPKKFAENLRSKLPENVVLKGPSGATWTVGTVADDENLLFKHGWQDFVKDHALEKNDILVFRYNGESSFNVLVFNQHSLCEKEAAYFHKRCSHKPMDKECGTKRKLGDSAVEAVHTPASYDVKRTLTEDPWKDGTVTVADCNILSQAKASENLVEVGASGKPHNKKKATPKKKVSVAFDCLEEKPDSTPKALFIGSRGSPVYTSNRRPVTEEEESSAFKLARAAASSDSFLVVMRPTHVYKRFYLSIPTDWATTHMDRRNQDLILRVGEGTWRARYRLTGRGSGGLSSGWKNFALENNLEQSDVCLFELANSIAKNIVLDVTIFRVVEDVVPLTLVTSFPV</sequence>
<proteinExistence type="predicted"/>
<dbReference type="PANTHER" id="PTHR31391:SF157">
    <property type="entry name" value="B3 DOMAIN-CONTAINING PROTEIN REM16"/>
    <property type="match status" value="1"/>
</dbReference>
<dbReference type="PANTHER" id="PTHR31391">
    <property type="entry name" value="B3 DOMAIN-CONTAINING PROTEIN OS11G0197600-RELATED"/>
    <property type="match status" value="1"/>
</dbReference>
<dbReference type="Gene3D" id="2.40.330.10">
    <property type="entry name" value="DNA-binding pseudobarrel domain"/>
    <property type="match status" value="4"/>
</dbReference>
<dbReference type="InterPro" id="IPR015300">
    <property type="entry name" value="DNA-bd_pseudobarrel_sf"/>
</dbReference>
<dbReference type="InterPro" id="IPR003340">
    <property type="entry name" value="B3_DNA-bd"/>
</dbReference>
<protein>
    <submittedName>
        <fullName evidence="8">B3 domain-containing protein Os03g0621600</fullName>
    </submittedName>
</protein>
<keyword evidence="7" id="KW-1185">Reference proteome</keyword>
<dbReference type="Proteomes" id="UP000827889">
    <property type="component" value="Chromosome 2"/>
</dbReference>
<dbReference type="Pfam" id="PF02362">
    <property type="entry name" value="B3"/>
    <property type="match status" value="4"/>
</dbReference>
<evidence type="ECO:0000256" key="1">
    <source>
        <dbReference type="ARBA" id="ARBA00004123"/>
    </source>
</evidence>
<feature type="domain" description="TF-B3" evidence="6">
    <location>
        <begin position="162"/>
        <end position="262"/>
    </location>
</feature>
<keyword evidence="3" id="KW-0238">DNA-binding</keyword>
<dbReference type="GeneID" id="115751605"/>
<gene>
    <name evidence="8" type="primary">LOC115751605</name>
</gene>
<dbReference type="RefSeq" id="XP_048130758.1">
    <property type="nucleotide sequence ID" value="XM_048274801.1"/>
</dbReference>
<evidence type="ECO:0000313" key="7">
    <source>
        <dbReference type="Proteomes" id="UP000827889"/>
    </source>
</evidence>
<evidence type="ECO:0000259" key="6">
    <source>
        <dbReference type="PROSITE" id="PS50863"/>
    </source>
</evidence>
<dbReference type="InterPro" id="IPR044837">
    <property type="entry name" value="REM16-like"/>
</dbReference>
<dbReference type="PROSITE" id="PS50863">
    <property type="entry name" value="B3"/>
    <property type="match status" value="4"/>
</dbReference>
<keyword evidence="5" id="KW-0539">Nucleus</keyword>
<name>A0ABM3H2F0_9MYRT</name>
<comment type="subcellular location">
    <subcellularLocation>
        <location evidence="1">Nucleus</location>
    </subcellularLocation>
</comment>
<accession>A0ABM3H2F0</accession>
<dbReference type="SMART" id="SM01019">
    <property type="entry name" value="B3"/>
    <property type="match status" value="4"/>
</dbReference>
<evidence type="ECO:0000256" key="3">
    <source>
        <dbReference type="ARBA" id="ARBA00023125"/>
    </source>
</evidence>
<evidence type="ECO:0000256" key="2">
    <source>
        <dbReference type="ARBA" id="ARBA00023015"/>
    </source>
</evidence>